<name>A0A1Z2XQX0_9FIRM</name>
<accession>A0A1Z2XQX0</accession>
<evidence type="ECO:0000313" key="4">
    <source>
        <dbReference type="Proteomes" id="UP000196710"/>
    </source>
</evidence>
<dbReference type="Proteomes" id="UP000196710">
    <property type="component" value="Chromosome"/>
</dbReference>
<dbReference type="EMBL" id="CP021422">
    <property type="protein sequence ID" value="ASB40820.1"/>
    <property type="molecule type" value="Genomic_DNA"/>
</dbReference>
<reference evidence="2" key="1">
    <citation type="journal article" date="2017" name="Genome Announc.">
        <title>High-Quality Whole-Genome Sequences of the Oligo-Mouse-Microbiota Bacterial Community.</title>
        <authorList>
            <person name="Garzetti D."/>
            <person name="Brugiroux S."/>
            <person name="Bunk B."/>
            <person name="Pukall R."/>
            <person name="McCoy K.D."/>
            <person name="Macpherson A.J."/>
            <person name="Stecher B."/>
        </authorList>
    </citation>
    <scope>NUCLEOTIDE SEQUENCE</scope>
    <source>
        <strain evidence="2">KB18</strain>
    </source>
</reference>
<dbReference type="InterPro" id="IPR025682">
    <property type="entry name" value="CpXC_dom"/>
</dbReference>
<proteinExistence type="predicted"/>
<evidence type="ECO:0000259" key="1">
    <source>
        <dbReference type="Pfam" id="PF14353"/>
    </source>
</evidence>
<feature type="domain" description="CpXC" evidence="1">
    <location>
        <begin position="9"/>
        <end position="123"/>
    </location>
</feature>
<organism evidence="3 5">
    <name type="scientific">Acutalibacter muris</name>
    <dbReference type="NCBI Taxonomy" id="1796620"/>
    <lineage>
        <taxon>Bacteria</taxon>
        <taxon>Bacillati</taxon>
        <taxon>Bacillota</taxon>
        <taxon>Clostridia</taxon>
        <taxon>Eubacteriales</taxon>
        <taxon>Acutalibacteraceae</taxon>
        <taxon>Acutalibacter</taxon>
    </lineage>
</organism>
<evidence type="ECO:0000313" key="2">
    <source>
        <dbReference type="EMBL" id="ASB40820.1"/>
    </source>
</evidence>
<sequence length="209" mass="24133">MSTEIVKDIVCPQCGESQKYRLYASINAKEHKDLKQSILEETLFDWRCKRCNYFAAMAYPFVYIDNEAGFVVCVAPGGSGSTVEATPPLKAYVKRRVKNLAELKEKILIFDSKLDDVAVELVKNALCTIIRRSYNNVRLHAYFSRIEEEKLEFAIYLPRKPEPVYHSTRIEVYAQSQEVLRTLNYSDPEDFSVVDARLAKRIIEEYQNA</sequence>
<evidence type="ECO:0000313" key="5">
    <source>
        <dbReference type="Proteomes" id="UP000596035"/>
    </source>
</evidence>
<protein>
    <submittedName>
        <fullName evidence="3">CpXC domain-containing protein</fullName>
    </submittedName>
</protein>
<dbReference type="Pfam" id="PF14353">
    <property type="entry name" value="CpXC"/>
    <property type="match status" value="1"/>
</dbReference>
<dbReference type="KEGG" id="amur:ADH66_09240"/>
<reference evidence="3 5" key="3">
    <citation type="submission" date="2020-11" db="EMBL/GenBank/DDBJ databases">
        <title>Closed and high quality bacterial genomes of the OMM12 community.</title>
        <authorList>
            <person name="Marbouty M."/>
            <person name="Lamy-Besnier Q."/>
            <person name="Debarbieux L."/>
            <person name="Koszul R."/>
        </authorList>
    </citation>
    <scope>NUCLEOTIDE SEQUENCE [LARGE SCALE GENOMIC DNA]</scope>
    <source>
        <strain evidence="3 5">KB18</strain>
    </source>
</reference>
<reference evidence="4" key="2">
    <citation type="submission" date="2017-05" db="EMBL/GenBank/DDBJ databases">
        <title>Improved OligoMM genomes.</title>
        <authorList>
            <person name="Garzetti D."/>
        </authorList>
    </citation>
    <scope>NUCLEOTIDE SEQUENCE [LARGE SCALE GENOMIC DNA]</scope>
    <source>
        <strain evidence="4">KB18</strain>
    </source>
</reference>
<keyword evidence="4" id="KW-1185">Reference proteome</keyword>
<evidence type="ECO:0000313" key="3">
    <source>
        <dbReference type="EMBL" id="QQR30103.1"/>
    </source>
</evidence>
<dbReference type="Proteomes" id="UP000596035">
    <property type="component" value="Chromosome"/>
</dbReference>
<dbReference type="RefSeq" id="WP_066541467.1">
    <property type="nucleotide sequence ID" value="NZ_CAJTCQ010000003.1"/>
</dbReference>
<dbReference type="EMBL" id="CP065321">
    <property type="protein sequence ID" value="QQR30103.1"/>
    <property type="molecule type" value="Genomic_DNA"/>
</dbReference>
<dbReference type="AlphaFoldDB" id="A0A1Z2XQX0"/>
<gene>
    <name evidence="2" type="ORF">ADH66_09240</name>
    <name evidence="3" type="ORF">I5Q82_19280</name>
</gene>